<proteinExistence type="predicted"/>
<keyword evidence="1" id="KW-0812">Transmembrane</keyword>
<feature type="transmembrane region" description="Helical" evidence="1">
    <location>
        <begin position="71"/>
        <end position="91"/>
    </location>
</feature>
<dbReference type="EMBL" id="JABBWD010000013">
    <property type="protein sequence ID" value="KAG1779231.1"/>
    <property type="molecule type" value="Genomic_DNA"/>
</dbReference>
<keyword evidence="1" id="KW-1133">Transmembrane helix</keyword>
<gene>
    <name evidence="2" type="ORF">EV702DRAFT_1044154</name>
</gene>
<evidence type="ECO:0000313" key="3">
    <source>
        <dbReference type="Proteomes" id="UP000714275"/>
    </source>
</evidence>
<comment type="caution">
    <text evidence="2">The sequence shown here is derived from an EMBL/GenBank/DDBJ whole genome shotgun (WGS) entry which is preliminary data.</text>
</comment>
<sequence length="161" mass="18397">MTLYSQAQFTIGRSLLNLNLEFIRRSRWGTVKLLYLACRYLPFVLLATDTYQVLQPALPLSQCEPYVKMNSWLQGITFAAAECVFILRTYAIWGRSRMILIILMCSCAANFIPVVYIITVYNNSITIFEPPIPNITSCYNVSESRIIVAAFVLLVVFEFAE</sequence>
<feature type="transmembrane region" description="Helical" evidence="1">
    <location>
        <begin position="33"/>
        <end position="51"/>
    </location>
</feature>
<name>A0A9P7A0J3_9AGAM</name>
<keyword evidence="1" id="KW-0472">Membrane</keyword>
<dbReference type="Proteomes" id="UP000714275">
    <property type="component" value="Unassembled WGS sequence"/>
</dbReference>
<evidence type="ECO:0000256" key="1">
    <source>
        <dbReference type="SAM" id="Phobius"/>
    </source>
</evidence>
<evidence type="ECO:0000313" key="2">
    <source>
        <dbReference type="EMBL" id="KAG1779231.1"/>
    </source>
</evidence>
<accession>A0A9P7A0J3</accession>
<feature type="transmembrane region" description="Helical" evidence="1">
    <location>
        <begin position="141"/>
        <end position="160"/>
    </location>
</feature>
<keyword evidence="3" id="KW-1185">Reference proteome</keyword>
<dbReference type="AlphaFoldDB" id="A0A9P7A0J3"/>
<reference evidence="2" key="1">
    <citation type="journal article" date="2020" name="New Phytol.">
        <title>Comparative genomics reveals dynamic genome evolution in host specialist ectomycorrhizal fungi.</title>
        <authorList>
            <person name="Lofgren L.A."/>
            <person name="Nguyen N.H."/>
            <person name="Vilgalys R."/>
            <person name="Ruytinx J."/>
            <person name="Liao H.L."/>
            <person name="Branco S."/>
            <person name="Kuo A."/>
            <person name="LaButti K."/>
            <person name="Lipzen A."/>
            <person name="Andreopoulos W."/>
            <person name="Pangilinan J."/>
            <person name="Riley R."/>
            <person name="Hundley H."/>
            <person name="Na H."/>
            <person name="Barry K."/>
            <person name="Grigoriev I.V."/>
            <person name="Stajich J.E."/>
            <person name="Kennedy P.G."/>
        </authorList>
    </citation>
    <scope>NUCLEOTIDE SEQUENCE</scope>
    <source>
        <strain evidence="2">DOB743</strain>
    </source>
</reference>
<organism evidence="2 3">
    <name type="scientific">Suillus placidus</name>
    <dbReference type="NCBI Taxonomy" id="48579"/>
    <lineage>
        <taxon>Eukaryota</taxon>
        <taxon>Fungi</taxon>
        <taxon>Dikarya</taxon>
        <taxon>Basidiomycota</taxon>
        <taxon>Agaricomycotina</taxon>
        <taxon>Agaricomycetes</taxon>
        <taxon>Agaricomycetidae</taxon>
        <taxon>Boletales</taxon>
        <taxon>Suillineae</taxon>
        <taxon>Suillaceae</taxon>
        <taxon>Suillus</taxon>
    </lineage>
</organism>
<protein>
    <submittedName>
        <fullName evidence="2">Uncharacterized protein</fullName>
    </submittedName>
</protein>
<dbReference type="OrthoDB" id="2679375at2759"/>
<feature type="transmembrane region" description="Helical" evidence="1">
    <location>
        <begin position="98"/>
        <end position="121"/>
    </location>
</feature>